<dbReference type="Proteomes" id="UP000294071">
    <property type="component" value="Unassembled WGS sequence"/>
</dbReference>
<feature type="compositionally biased region" description="Basic and acidic residues" evidence="1">
    <location>
        <begin position="34"/>
        <end position="49"/>
    </location>
</feature>
<reference evidence="2 3" key="1">
    <citation type="submission" date="2019-01" db="EMBL/GenBank/DDBJ databases">
        <title>Novel species of Nocardioides.</title>
        <authorList>
            <person name="Liu Q."/>
            <person name="Xin Y.-H."/>
        </authorList>
    </citation>
    <scope>NUCLEOTIDE SEQUENCE [LARGE SCALE GENOMIC DNA]</scope>
    <source>
        <strain evidence="2 3">CGMCC 4.6882</strain>
    </source>
</reference>
<keyword evidence="2" id="KW-0223">Dioxygenase</keyword>
<organism evidence="2 3">
    <name type="scientific">Nocardioides oleivorans</name>
    <dbReference type="NCBI Taxonomy" id="273676"/>
    <lineage>
        <taxon>Bacteria</taxon>
        <taxon>Bacillati</taxon>
        <taxon>Actinomycetota</taxon>
        <taxon>Actinomycetes</taxon>
        <taxon>Propionibacteriales</taxon>
        <taxon>Nocardioidaceae</taxon>
        <taxon>Nocardioides</taxon>
    </lineage>
</organism>
<gene>
    <name evidence="2" type="ORF">EUA93_09900</name>
</gene>
<evidence type="ECO:0000313" key="3">
    <source>
        <dbReference type="Proteomes" id="UP000294071"/>
    </source>
</evidence>
<evidence type="ECO:0000256" key="1">
    <source>
        <dbReference type="SAM" id="MobiDB-lite"/>
    </source>
</evidence>
<dbReference type="InterPro" id="IPR039498">
    <property type="entry name" value="NTP_transf_5"/>
</dbReference>
<dbReference type="AlphaFoldDB" id="A0A4Q2RZK5"/>
<feature type="compositionally biased region" description="Basic and acidic residues" evidence="1">
    <location>
        <begin position="304"/>
        <end position="328"/>
    </location>
</feature>
<protein>
    <submittedName>
        <fullName evidence="2">2-nitropropane dioxygenase</fullName>
    </submittedName>
</protein>
<keyword evidence="3" id="KW-1185">Reference proteome</keyword>
<feature type="region of interest" description="Disordered" evidence="1">
    <location>
        <begin position="304"/>
        <end position="337"/>
    </location>
</feature>
<sequence length="337" mass="37243">MTASLGRPTLRTDRNDDTRAGTMGPATTTRAGSRGREVTVEEHDQRDGEPTDDALGAIPIAARVHLSHTVVQALADRHGVDLLHLKGPAVLPGLREPGRHSSDVDVLVRPSHLPALVTALESIGWEQRTTFATGSVFAHAANWWHDDWGWVDVHLHWPGVTVEAERAYDIFARDLVQHPIAHRPCPVPGVAAQRLILVLHSARSGGTTDVQHAWEAAGPDEQAAVRALAVELGAEVALAAGIGELEQHRDDPTYLLWRHFVHGGTRIDEWRARWAAARGVKAKSHLLTAAMRVNQDHLRMELGRPPTKEEIRAKQRERLHKLRNEVRSRVRARVGQP</sequence>
<comment type="caution">
    <text evidence="2">The sequence shown here is derived from an EMBL/GenBank/DDBJ whole genome shotgun (WGS) entry which is preliminary data.</text>
</comment>
<accession>A0A4Q2RZK5</accession>
<proteinExistence type="predicted"/>
<feature type="region of interest" description="Disordered" evidence="1">
    <location>
        <begin position="1"/>
        <end position="53"/>
    </location>
</feature>
<dbReference type="OrthoDB" id="3782133at2"/>
<dbReference type="EMBL" id="SDWT01000001">
    <property type="protein sequence ID" value="RYB94627.1"/>
    <property type="molecule type" value="Genomic_DNA"/>
</dbReference>
<keyword evidence="2" id="KW-0560">Oxidoreductase</keyword>
<evidence type="ECO:0000313" key="2">
    <source>
        <dbReference type="EMBL" id="RYB94627.1"/>
    </source>
</evidence>
<dbReference type="Pfam" id="PF14907">
    <property type="entry name" value="NTP_transf_5"/>
    <property type="match status" value="1"/>
</dbReference>
<dbReference type="GO" id="GO:0051213">
    <property type="term" value="F:dioxygenase activity"/>
    <property type="evidence" value="ECO:0007669"/>
    <property type="project" value="UniProtKB-KW"/>
</dbReference>
<feature type="compositionally biased region" description="Basic and acidic residues" evidence="1">
    <location>
        <begin position="10"/>
        <end position="19"/>
    </location>
</feature>
<name>A0A4Q2RZK5_9ACTN</name>